<dbReference type="Proteomes" id="UP001197093">
    <property type="component" value="Unassembled WGS sequence"/>
</dbReference>
<accession>A0AAD4END6</accession>
<evidence type="ECO:0000259" key="1">
    <source>
        <dbReference type="Pfam" id="PF06985"/>
    </source>
</evidence>
<dbReference type="Pfam" id="PF26639">
    <property type="entry name" value="Het-6_barrel"/>
    <property type="match status" value="1"/>
</dbReference>
<dbReference type="EMBL" id="JAHCVI010000006">
    <property type="protein sequence ID" value="KAG7284225.1"/>
    <property type="molecule type" value="Genomic_DNA"/>
</dbReference>
<comment type="caution">
    <text evidence="2">The sequence shown here is derived from an EMBL/GenBank/DDBJ whole genome shotgun (WGS) entry which is preliminary data.</text>
</comment>
<dbReference type="InterPro" id="IPR052895">
    <property type="entry name" value="HetReg/Transcr_Mod"/>
</dbReference>
<name>A0AAD4END6_9PEZI</name>
<evidence type="ECO:0000313" key="2">
    <source>
        <dbReference type="EMBL" id="KAG7284225.1"/>
    </source>
</evidence>
<keyword evidence="3" id="KW-1185">Reference proteome</keyword>
<gene>
    <name evidence="2" type="ORF">NEMBOFW57_010589</name>
</gene>
<dbReference type="AlphaFoldDB" id="A0AAD4END6"/>
<dbReference type="Pfam" id="PF06985">
    <property type="entry name" value="HET"/>
    <property type="match status" value="1"/>
</dbReference>
<organism evidence="2 3">
    <name type="scientific">Staphylotrichum longicolle</name>
    <dbReference type="NCBI Taxonomy" id="669026"/>
    <lineage>
        <taxon>Eukaryota</taxon>
        <taxon>Fungi</taxon>
        <taxon>Dikarya</taxon>
        <taxon>Ascomycota</taxon>
        <taxon>Pezizomycotina</taxon>
        <taxon>Sordariomycetes</taxon>
        <taxon>Sordariomycetidae</taxon>
        <taxon>Sordariales</taxon>
        <taxon>Chaetomiaceae</taxon>
        <taxon>Staphylotrichum</taxon>
    </lineage>
</organism>
<feature type="domain" description="Heterokaryon incompatibility" evidence="1">
    <location>
        <begin position="44"/>
        <end position="198"/>
    </location>
</feature>
<reference evidence="2" key="1">
    <citation type="submission" date="2023-02" db="EMBL/GenBank/DDBJ databases">
        <authorList>
            <person name="Palmer J.M."/>
        </authorList>
    </citation>
    <scope>NUCLEOTIDE SEQUENCE</scope>
    <source>
        <strain evidence="2">FW57</strain>
    </source>
</reference>
<dbReference type="PANTHER" id="PTHR24148:SF73">
    <property type="entry name" value="HET DOMAIN PROTEIN (AFU_ORTHOLOGUE AFUA_8G01020)"/>
    <property type="match status" value="1"/>
</dbReference>
<proteinExistence type="predicted"/>
<dbReference type="PANTHER" id="PTHR24148">
    <property type="entry name" value="ANKYRIN REPEAT DOMAIN-CONTAINING PROTEIN 39 HOMOLOG-RELATED"/>
    <property type="match status" value="1"/>
</dbReference>
<sequence>MATPPPFTYTPITPSEFRLLKIHAVHPQVRFTLEPFSIDDYPGYQALSYAWGTSLEAEPALCNGAAFSISRTLGAAMRGIFAHAKSSAWVWIDAICINQTDNVEKAHQVAGMGDVYSCADRVLVWLGEAADDSDLACDLLPELNDRVWAVREKVGAWRALSEEEVASLGLVPADDPLWKAVLLLYSRPWFQRLWIVQEIVLARECLFLCGKKKVEWNVLYNFAQATTQSVFVSNIAGLHTEAMGSELMTRGTNGIRLMTNTWKMQEGMDDPEREASGISGTMSIMQSQGAAVKVDYVYAVRGMLPEALREKVIVDYSDEVKQNYGAVHAKFFRQCLAMIKDWPSLYFTANPHPSGLGIPSWCPHWGTGWNTAYLPVVRCSAGRPSATSYLPSFNKLSLTVSKEEDEILGISGIALDTIHEVFQLREAFNDEKGDLPPGRIKKVLSHCIAHAPVGADGPERLMGVLIGEIGFADTKFFTARPEGPLLDSLFAYLESIARRLEKHESISTAVEDVFGQFRFWRSYFNLAINRWPNRAFAVTTNGRIALVPSHSKVGDAVCLFLGATHPQVLSRHDDGKHWTYVGPTVVDGLMKGEYFESTKDWMSRKETFGLK</sequence>
<evidence type="ECO:0000313" key="3">
    <source>
        <dbReference type="Proteomes" id="UP001197093"/>
    </source>
</evidence>
<protein>
    <recommendedName>
        <fullName evidence="1">Heterokaryon incompatibility domain-containing protein</fullName>
    </recommendedName>
</protein>
<dbReference type="InterPro" id="IPR010730">
    <property type="entry name" value="HET"/>
</dbReference>